<comment type="caution">
    <text evidence="7">The sequence shown here is derived from an EMBL/GenBank/DDBJ whole genome shotgun (WGS) entry which is preliminary data.</text>
</comment>
<dbReference type="InterPro" id="IPR006603">
    <property type="entry name" value="PQ-loop_rpt"/>
</dbReference>
<dbReference type="InParanoid" id="A0A1Y2DJP3"/>
<name>A0A1Y2DJP3_9BASI</name>
<dbReference type="EMBL" id="MCGR01000076">
    <property type="protein sequence ID" value="ORY59441.1"/>
    <property type="molecule type" value="Genomic_DNA"/>
</dbReference>
<gene>
    <name evidence="7" type="ORF">BCR35DRAFT_246476</name>
</gene>
<feature type="transmembrane region" description="Helical" evidence="6">
    <location>
        <begin position="187"/>
        <end position="207"/>
    </location>
</feature>
<feature type="transmembrane region" description="Helical" evidence="6">
    <location>
        <begin position="12"/>
        <end position="34"/>
    </location>
</feature>
<feature type="compositionally biased region" description="Low complexity" evidence="5">
    <location>
        <begin position="109"/>
        <end position="122"/>
    </location>
</feature>
<protein>
    <submittedName>
        <fullName evidence="7">PQ loop repeat-domain-containing protein</fullName>
    </submittedName>
</protein>
<feature type="non-terminal residue" evidence="7">
    <location>
        <position position="1"/>
    </location>
</feature>
<accession>A0A1Y2DJP3</accession>
<dbReference type="InterPro" id="IPR051415">
    <property type="entry name" value="LAAT-1"/>
</dbReference>
<dbReference type="GO" id="GO:0034488">
    <property type="term" value="P:basic amino acid transmembrane export from vacuole"/>
    <property type="evidence" value="ECO:0007669"/>
    <property type="project" value="TreeGrafter"/>
</dbReference>
<comment type="subcellular location">
    <subcellularLocation>
        <location evidence="1">Membrane</location>
        <topology evidence="1">Multi-pass membrane protein</topology>
    </subcellularLocation>
</comment>
<keyword evidence="4 6" id="KW-0472">Membrane</keyword>
<feature type="transmembrane region" description="Helical" evidence="6">
    <location>
        <begin position="227"/>
        <end position="248"/>
    </location>
</feature>
<dbReference type="OrthoDB" id="8048523at2759"/>
<dbReference type="SMART" id="SM00679">
    <property type="entry name" value="CTNS"/>
    <property type="match status" value="1"/>
</dbReference>
<feature type="compositionally biased region" description="Polar residues" evidence="5">
    <location>
        <begin position="129"/>
        <end position="151"/>
    </location>
</feature>
<organism evidence="7 8">
    <name type="scientific">Leucosporidium creatinivorum</name>
    <dbReference type="NCBI Taxonomy" id="106004"/>
    <lineage>
        <taxon>Eukaryota</taxon>
        <taxon>Fungi</taxon>
        <taxon>Dikarya</taxon>
        <taxon>Basidiomycota</taxon>
        <taxon>Pucciniomycotina</taxon>
        <taxon>Microbotryomycetes</taxon>
        <taxon>Leucosporidiales</taxon>
        <taxon>Leucosporidium</taxon>
    </lineage>
</organism>
<proteinExistence type="predicted"/>
<keyword evidence="2 6" id="KW-0812">Transmembrane</keyword>
<sequence length="250" mass="27771">LPSCPPSRCFRGIAGLALPFLVSWLCGDFTNLVGCILTHQLRFQTALASYFVAVDVALMSQYIYYSSKHPVPSLPPLSESYPYAQAHDGRHSHTHSHSRRPHKRRRRSGATGSRSKSTSAGGDDPLTRSWMSEASTSNRSPASTRQNTNAYPSRDRFIGRASAWMCTTLYLTSRLPQIWQNFRRRSVEGLSMLLFVMAFVGNSLYVLSILTNPLMDSPGYLLESTPYLMGSGGTLCFDITIVLQSVLYSS</sequence>
<keyword evidence="3 6" id="KW-1133">Transmembrane helix</keyword>
<feature type="region of interest" description="Disordered" evidence="5">
    <location>
        <begin position="78"/>
        <end position="151"/>
    </location>
</feature>
<evidence type="ECO:0000256" key="4">
    <source>
        <dbReference type="ARBA" id="ARBA00023136"/>
    </source>
</evidence>
<evidence type="ECO:0000256" key="5">
    <source>
        <dbReference type="SAM" id="MobiDB-lite"/>
    </source>
</evidence>
<feature type="compositionally biased region" description="Basic residues" evidence="5">
    <location>
        <begin position="90"/>
        <end position="108"/>
    </location>
</feature>
<dbReference type="Gene3D" id="1.20.1280.290">
    <property type="match status" value="1"/>
</dbReference>
<dbReference type="PANTHER" id="PTHR16201:SF34">
    <property type="entry name" value="LYSOSOMAL AMINO ACID TRANSPORTER 1"/>
    <property type="match status" value="1"/>
</dbReference>
<evidence type="ECO:0000256" key="3">
    <source>
        <dbReference type="ARBA" id="ARBA00022989"/>
    </source>
</evidence>
<feature type="non-terminal residue" evidence="7">
    <location>
        <position position="250"/>
    </location>
</feature>
<evidence type="ECO:0000313" key="8">
    <source>
        <dbReference type="Proteomes" id="UP000193467"/>
    </source>
</evidence>
<evidence type="ECO:0000256" key="2">
    <source>
        <dbReference type="ARBA" id="ARBA00022692"/>
    </source>
</evidence>
<reference evidence="7 8" key="1">
    <citation type="submission" date="2016-07" db="EMBL/GenBank/DDBJ databases">
        <title>Pervasive Adenine N6-methylation of Active Genes in Fungi.</title>
        <authorList>
            <consortium name="DOE Joint Genome Institute"/>
            <person name="Mondo S.J."/>
            <person name="Dannebaum R.O."/>
            <person name="Kuo R.C."/>
            <person name="Labutti K."/>
            <person name="Haridas S."/>
            <person name="Kuo A."/>
            <person name="Salamov A."/>
            <person name="Ahrendt S.R."/>
            <person name="Lipzen A."/>
            <person name="Sullivan W."/>
            <person name="Andreopoulos W.B."/>
            <person name="Clum A."/>
            <person name="Lindquist E."/>
            <person name="Daum C."/>
            <person name="Ramamoorthy G.K."/>
            <person name="Gryganskyi A."/>
            <person name="Culley D."/>
            <person name="Magnuson J.K."/>
            <person name="James T.Y."/>
            <person name="O'Malley M.A."/>
            <person name="Stajich J.E."/>
            <person name="Spatafora J.W."/>
            <person name="Visel A."/>
            <person name="Grigoriev I.V."/>
        </authorList>
    </citation>
    <scope>NUCLEOTIDE SEQUENCE [LARGE SCALE GENOMIC DNA]</scope>
    <source>
        <strain evidence="7 8">62-1032</strain>
    </source>
</reference>
<evidence type="ECO:0000313" key="7">
    <source>
        <dbReference type="EMBL" id="ORY59441.1"/>
    </source>
</evidence>
<dbReference type="PANTHER" id="PTHR16201">
    <property type="entry name" value="SEVEN TRANSMEMBRANE PROTEIN 1-RELATED"/>
    <property type="match status" value="1"/>
</dbReference>
<dbReference type="AlphaFoldDB" id="A0A1Y2DJP3"/>
<keyword evidence="8" id="KW-1185">Reference proteome</keyword>
<dbReference type="GO" id="GO:0000329">
    <property type="term" value="C:fungal-type vacuole membrane"/>
    <property type="evidence" value="ECO:0007669"/>
    <property type="project" value="TreeGrafter"/>
</dbReference>
<dbReference type="GO" id="GO:0015174">
    <property type="term" value="F:basic amino acid transmembrane transporter activity"/>
    <property type="evidence" value="ECO:0007669"/>
    <property type="project" value="TreeGrafter"/>
</dbReference>
<dbReference type="Pfam" id="PF04193">
    <property type="entry name" value="PQ-loop"/>
    <property type="match status" value="1"/>
</dbReference>
<evidence type="ECO:0000256" key="1">
    <source>
        <dbReference type="ARBA" id="ARBA00004141"/>
    </source>
</evidence>
<evidence type="ECO:0000256" key="6">
    <source>
        <dbReference type="SAM" id="Phobius"/>
    </source>
</evidence>
<dbReference type="Proteomes" id="UP000193467">
    <property type="component" value="Unassembled WGS sequence"/>
</dbReference>